<name>A0AAJ0X7V2_9GAMM</name>
<proteinExistence type="predicted"/>
<evidence type="ECO:0000313" key="2">
    <source>
        <dbReference type="Proteomes" id="UP001296776"/>
    </source>
</evidence>
<sequence>MHTDKQIYLVKALERRIDGVVLLATFLPYLVEDRERLREQTPLAYGQLQQAPLPESARSHCLDV</sequence>
<accession>A0AAJ0X7V2</accession>
<gene>
    <name evidence="1" type="ORF">CKO40_02170</name>
</gene>
<reference evidence="1" key="2">
    <citation type="journal article" date="2020" name="Microorganisms">
        <title>Osmotic Adaptation and Compatible Solute Biosynthesis of Phototrophic Bacteria as Revealed from Genome Analyses.</title>
        <authorList>
            <person name="Imhoff J.F."/>
            <person name="Rahn T."/>
            <person name="Kunzel S."/>
            <person name="Keller A."/>
            <person name="Neulinger S.C."/>
        </authorList>
    </citation>
    <scope>NUCLEOTIDE SEQUENCE</scope>
    <source>
        <strain evidence="1">DSM 11080</strain>
    </source>
</reference>
<dbReference type="AlphaFoldDB" id="A0AAJ0X7V2"/>
<dbReference type="Proteomes" id="UP001296776">
    <property type="component" value="Unassembled WGS sequence"/>
</dbReference>
<organism evidence="1 2">
    <name type="scientific">Halochromatium glycolicum</name>
    <dbReference type="NCBI Taxonomy" id="85075"/>
    <lineage>
        <taxon>Bacteria</taxon>
        <taxon>Pseudomonadati</taxon>
        <taxon>Pseudomonadota</taxon>
        <taxon>Gammaproteobacteria</taxon>
        <taxon>Chromatiales</taxon>
        <taxon>Chromatiaceae</taxon>
        <taxon>Halochromatium</taxon>
    </lineage>
</organism>
<comment type="caution">
    <text evidence="1">The sequence shown here is derived from an EMBL/GenBank/DDBJ whole genome shotgun (WGS) entry which is preliminary data.</text>
</comment>
<evidence type="ECO:0000313" key="1">
    <source>
        <dbReference type="EMBL" id="MBK1703386.1"/>
    </source>
</evidence>
<keyword evidence="2" id="KW-1185">Reference proteome</keyword>
<dbReference type="EMBL" id="NRSJ01000002">
    <property type="protein sequence ID" value="MBK1703386.1"/>
    <property type="molecule type" value="Genomic_DNA"/>
</dbReference>
<protein>
    <submittedName>
        <fullName evidence="1">Uncharacterized protein</fullName>
    </submittedName>
</protein>
<reference evidence="1" key="1">
    <citation type="submission" date="2017-08" db="EMBL/GenBank/DDBJ databases">
        <authorList>
            <person name="Imhoff J.F."/>
            <person name="Rahn T."/>
            <person name="Kuenzel S."/>
            <person name="Neulinger S.C."/>
        </authorList>
    </citation>
    <scope>NUCLEOTIDE SEQUENCE</scope>
    <source>
        <strain evidence="1">DSM 11080</strain>
    </source>
</reference>
<dbReference type="RefSeq" id="WP_242476724.1">
    <property type="nucleotide sequence ID" value="NZ_NRSJ01000002.1"/>
</dbReference>